<name>A0A0R3LYS0_9BRAD</name>
<dbReference type="Proteomes" id="UP000050863">
    <property type="component" value="Unassembled WGS sequence"/>
</dbReference>
<evidence type="ECO:0000256" key="2">
    <source>
        <dbReference type="SAM" id="Phobius"/>
    </source>
</evidence>
<feature type="compositionally biased region" description="Polar residues" evidence="1">
    <location>
        <begin position="29"/>
        <end position="41"/>
    </location>
</feature>
<keyword evidence="2" id="KW-0472">Membrane</keyword>
<evidence type="ECO:0000313" key="4">
    <source>
        <dbReference type="Proteomes" id="UP000050863"/>
    </source>
</evidence>
<accession>A0A0R3LYS0</accession>
<dbReference type="OrthoDB" id="8441668at2"/>
<reference evidence="3 4" key="1">
    <citation type="submission" date="2014-03" db="EMBL/GenBank/DDBJ databases">
        <title>Bradyrhizobium valentinum sp. nov., isolated from effective nodules of Lupinus mariae-josephae, a lupine endemic of basic-lime soils in Eastern Spain.</title>
        <authorList>
            <person name="Duran D."/>
            <person name="Rey L."/>
            <person name="Navarro A."/>
            <person name="Busquets A."/>
            <person name="Imperial J."/>
            <person name="Ruiz-Argueso T."/>
        </authorList>
    </citation>
    <scope>NUCLEOTIDE SEQUENCE [LARGE SCALE GENOMIC DNA]</scope>
    <source>
        <strain evidence="3 4">PAC68</strain>
    </source>
</reference>
<dbReference type="RefSeq" id="WP_057834870.1">
    <property type="nucleotide sequence ID" value="NZ_LLXZ01000054.1"/>
</dbReference>
<dbReference type="AlphaFoldDB" id="A0A0R3LYS0"/>
<keyword evidence="2" id="KW-0812">Transmembrane</keyword>
<comment type="caution">
    <text evidence="3">The sequence shown here is derived from an EMBL/GenBank/DDBJ whole genome shotgun (WGS) entry which is preliminary data.</text>
</comment>
<keyword evidence="2" id="KW-1133">Transmembrane helix</keyword>
<dbReference type="EMBL" id="LLXZ01000054">
    <property type="protein sequence ID" value="KRR10863.1"/>
    <property type="molecule type" value="Genomic_DNA"/>
</dbReference>
<keyword evidence="4" id="KW-1185">Reference proteome</keyword>
<evidence type="ECO:0000256" key="1">
    <source>
        <dbReference type="SAM" id="MobiDB-lite"/>
    </source>
</evidence>
<proteinExistence type="predicted"/>
<gene>
    <name evidence="3" type="ORF">CQ12_21600</name>
</gene>
<organism evidence="3 4">
    <name type="scientific">Bradyrhizobium jicamae</name>
    <dbReference type="NCBI Taxonomy" id="280332"/>
    <lineage>
        <taxon>Bacteria</taxon>
        <taxon>Pseudomonadati</taxon>
        <taxon>Pseudomonadota</taxon>
        <taxon>Alphaproteobacteria</taxon>
        <taxon>Hyphomicrobiales</taxon>
        <taxon>Nitrobacteraceae</taxon>
        <taxon>Bradyrhizobium</taxon>
    </lineage>
</organism>
<feature type="region of interest" description="Disordered" evidence="1">
    <location>
        <begin position="1"/>
        <end position="75"/>
    </location>
</feature>
<protein>
    <recommendedName>
        <fullName evidence="5">Phage tail protein</fullName>
    </recommendedName>
</protein>
<sequence length="412" mass="42412">MVDNRPEDTGSLPDSGRPKREPPTIDLEATSSETKASSGTKNGAEAPPEPVTEPAPEIAQAPVEESPDAAEPLSRPVSASVSPWVVAPVSGAVAAALVIGVGWMLGWPAIQPASVSQTAQLNASAIDGLTSRVAGLEAKAGKPVADPAAAARTDALEKSVATLRGELATTRAQGEKLASAINDVKSAPRGDGAVSPDLTAFAERIARVENQMRAQGAEIAQQGSKIADTRSADAKAANDMPWRRVLAAALLDVLVRVGDPYPVALSTAKSLAPDPGALKPLDQFADKGVPNAGKLSTELLALVPKLTPTVQQNAATTGTGIVDRLQAGAAKLVKIERTDTAGTDRGAVVARITAAALRNDFNEARRELKTLEPADRAAAQSWIERADARDAALAASRRFAAEAMAGLAKPSE</sequence>
<feature type="transmembrane region" description="Helical" evidence="2">
    <location>
        <begin position="84"/>
        <end position="107"/>
    </location>
</feature>
<dbReference type="STRING" id="280332.CQ12_21600"/>
<evidence type="ECO:0000313" key="3">
    <source>
        <dbReference type="EMBL" id="KRR10863.1"/>
    </source>
</evidence>
<evidence type="ECO:0008006" key="5">
    <source>
        <dbReference type="Google" id="ProtNLM"/>
    </source>
</evidence>